<protein>
    <submittedName>
        <fullName evidence="2">Diguanylate cyclase</fullName>
    </submittedName>
</protein>
<evidence type="ECO:0000313" key="3">
    <source>
        <dbReference type="Proteomes" id="UP000004198"/>
    </source>
</evidence>
<proteinExistence type="predicted"/>
<dbReference type="eggNOG" id="COG3706">
    <property type="taxonomic scope" value="Bacteria"/>
</dbReference>
<dbReference type="KEGG" id="cck:Ccar_16365"/>
<dbReference type="Proteomes" id="UP000004198">
    <property type="component" value="Unassembled WGS sequence"/>
</dbReference>
<dbReference type="GO" id="GO:0046983">
    <property type="term" value="F:protein dimerization activity"/>
    <property type="evidence" value="ECO:0007669"/>
    <property type="project" value="InterPro"/>
</dbReference>
<evidence type="ECO:0000256" key="1">
    <source>
        <dbReference type="SAM" id="Coils"/>
    </source>
</evidence>
<dbReference type="Gene3D" id="4.10.280.10">
    <property type="entry name" value="Helix-loop-helix DNA-binding domain"/>
    <property type="match status" value="1"/>
</dbReference>
<keyword evidence="3" id="KW-1185">Reference proteome</keyword>
<dbReference type="STRING" id="536227.Ccar_16365"/>
<dbReference type="PATRIC" id="fig|536227.13.peg.3433"/>
<dbReference type="GO" id="GO:0043937">
    <property type="term" value="P:regulation of sporulation"/>
    <property type="evidence" value="ECO:0007669"/>
    <property type="project" value="InterPro"/>
</dbReference>
<dbReference type="Pfam" id="PF09388">
    <property type="entry name" value="SpoOE-like"/>
    <property type="match status" value="1"/>
</dbReference>
<dbReference type="EMBL" id="ACVI01000026">
    <property type="protein sequence ID" value="EET87626.1"/>
    <property type="molecule type" value="Genomic_DNA"/>
</dbReference>
<dbReference type="InterPro" id="IPR018540">
    <property type="entry name" value="Spo0E-like"/>
</dbReference>
<evidence type="ECO:0000313" key="2">
    <source>
        <dbReference type="EMBL" id="EET87626.1"/>
    </source>
</evidence>
<dbReference type="SUPFAM" id="SSF140500">
    <property type="entry name" value="BAS1536-like"/>
    <property type="match status" value="1"/>
</dbReference>
<feature type="coiled-coil region" evidence="1">
    <location>
        <begin position="149"/>
        <end position="176"/>
    </location>
</feature>
<dbReference type="AlphaFoldDB" id="C6PSZ1"/>
<dbReference type="InterPro" id="IPR037208">
    <property type="entry name" value="Spo0E-like_sf"/>
</dbReference>
<dbReference type="RefSeq" id="WP_007060793.1">
    <property type="nucleotide sequence ID" value="NZ_ACVI01000026.1"/>
</dbReference>
<sequence length="207" mass="24154">MPRLYEDVKKRLAIIENMYDAIRIVEPNNKEIIIIKGGEIHKLNGSCYDYWKKGTACSNCISIKSYDEDVVFAKIEDNYNNPIMIIAIPIIINKDKYVVELLKSIGKREKIFEINNHEKIITDEIIDLFNIFYETEIKNIKTEMEADFIKISHDKISALENKIDELRSNLNKMCEMPDKIGKDNEILDMSQALDELIVQYMKGELKQ</sequence>
<dbReference type="OrthoDB" id="9805474at2"/>
<reference evidence="2 3" key="1">
    <citation type="submission" date="2009-06" db="EMBL/GenBank/DDBJ databases">
        <title>The draft genome of Clostridium carboxidivorans P7.</title>
        <authorList>
            <consortium name="US DOE Joint Genome Institute (JGI-PGF)"/>
            <person name="Lucas S."/>
            <person name="Copeland A."/>
            <person name="Lapidus A."/>
            <person name="Glavina del Rio T."/>
            <person name="Tice H."/>
            <person name="Bruce D."/>
            <person name="Goodwin L."/>
            <person name="Pitluck S."/>
            <person name="Larimer F."/>
            <person name="Land M.L."/>
            <person name="Hauser L."/>
            <person name="Hemme C.L."/>
        </authorList>
    </citation>
    <scope>NUCLEOTIDE SEQUENCE [LARGE SCALE GENOMIC DNA]</scope>
    <source>
        <strain evidence="2 3">P7</strain>
    </source>
</reference>
<dbReference type="InterPro" id="IPR036638">
    <property type="entry name" value="HLH_DNA-bd_sf"/>
</dbReference>
<keyword evidence="1" id="KW-0175">Coiled coil</keyword>
<gene>
    <name evidence="2" type="ORF">CcarbDRAFT_1908</name>
</gene>
<organism evidence="2 3">
    <name type="scientific">Clostridium carboxidivorans P7</name>
    <dbReference type="NCBI Taxonomy" id="536227"/>
    <lineage>
        <taxon>Bacteria</taxon>
        <taxon>Bacillati</taxon>
        <taxon>Bacillota</taxon>
        <taxon>Clostridia</taxon>
        <taxon>Eubacteriales</taxon>
        <taxon>Clostridiaceae</taxon>
        <taxon>Clostridium</taxon>
    </lineage>
</organism>
<accession>C6PSZ1</accession>
<name>C6PSZ1_9CLOT</name>
<comment type="caution">
    <text evidence="2">The sequence shown here is derived from an EMBL/GenBank/DDBJ whole genome shotgun (WGS) entry which is preliminary data.</text>
</comment>